<evidence type="ECO:0000256" key="5">
    <source>
        <dbReference type="ARBA" id="ARBA00034769"/>
    </source>
</evidence>
<feature type="transmembrane region" description="Helical" evidence="6">
    <location>
        <begin position="56"/>
        <end position="78"/>
    </location>
</feature>
<feature type="transmembrane region" description="Helical" evidence="6">
    <location>
        <begin position="90"/>
        <end position="113"/>
    </location>
</feature>
<evidence type="ECO:0000256" key="4">
    <source>
        <dbReference type="ARBA" id="ARBA00023136"/>
    </source>
</evidence>
<keyword evidence="9" id="KW-1185">Reference proteome</keyword>
<dbReference type="AlphaFoldDB" id="A0A8S9XZP9"/>
<accession>A0A8S9XZP9</accession>
<proteinExistence type="inferred from homology"/>
<dbReference type="GO" id="GO:0034707">
    <property type="term" value="C:chloride channel complex"/>
    <property type="evidence" value="ECO:0007669"/>
    <property type="project" value="UniProtKB-KW"/>
</dbReference>
<comment type="function">
    <text evidence="6">Forms chloride channels.</text>
</comment>
<dbReference type="GO" id="GO:0005254">
    <property type="term" value="F:chloride channel activity"/>
    <property type="evidence" value="ECO:0007669"/>
    <property type="project" value="UniProtKB-KW"/>
</dbReference>
<feature type="compositionally biased region" description="Basic and acidic residues" evidence="7">
    <location>
        <begin position="651"/>
        <end position="660"/>
    </location>
</feature>
<feature type="region of interest" description="Disordered" evidence="7">
    <location>
        <begin position="623"/>
        <end position="660"/>
    </location>
</feature>
<keyword evidence="6" id="KW-0406">Ion transport</keyword>
<dbReference type="OrthoDB" id="201595at2759"/>
<evidence type="ECO:0000256" key="3">
    <source>
        <dbReference type="ARBA" id="ARBA00022989"/>
    </source>
</evidence>
<comment type="similarity">
    <text evidence="5 6">Belongs to the anion channel-forming bestrophin (TC 1.A.46) family. Calcium-sensitive chloride channel subfamily.</text>
</comment>
<evidence type="ECO:0000256" key="2">
    <source>
        <dbReference type="ARBA" id="ARBA00022692"/>
    </source>
</evidence>
<evidence type="ECO:0000256" key="7">
    <source>
        <dbReference type="SAM" id="MobiDB-lite"/>
    </source>
</evidence>
<feature type="transmembrane region" description="Helical" evidence="6">
    <location>
        <begin position="297"/>
        <end position="314"/>
    </location>
</feature>
<keyword evidence="4 6" id="KW-0472">Membrane</keyword>
<dbReference type="InterPro" id="IPR000615">
    <property type="entry name" value="Bestrophin"/>
</dbReference>
<dbReference type="Proteomes" id="UP000466442">
    <property type="component" value="Unassembled WGS sequence"/>
</dbReference>
<feature type="non-terminal residue" evidence="8">
    <location>
        <position position="660"/>
    </location>
</feature>
<keyword evidence="6" id="KW-0813">Transport</keyword>
<organism evidence="8 9">
    <name type="scientific">Apolygus lucorum</name>
    <name type="common">Small green plant bug</name>
    <name type="synonym">Lygocoris lucorum</name>
    <dbReference type="NCBI Taxonomy" id="248454"/>
    <lineage>
        <taxon>Eukaryota</taxon>
        <taxon>Metazoa</taxon>
        <taxon>Ecdysozoa</taxon>
        <taxon>Arthropoda</taxon>
        <taxon>Hexapoda</taxon>
        <taxon>Insecta</taxon>
        <taxon>Pterygota</taxon>
        <taxon>Neoptera</taxon>
        <taxon>Paraneoptera</taxon>
        <taxon>Hemiptera</taxon>
        <taxon>Heteroptera</taxon>
        <taxon>Panheteroptera</taxon>
        <taxon>Cimicomorpha</taxon>
        <taxon>Miridae</taxon>
        <taxon>Mirini</taxon>
        <taxon>Apolygus</taxon>
    </lineage>
</organism>
<keyword evidence="6" id="KW-0869">Chloride channel</keyword>
<dbReference type="Pfam" id="PF01062">
    <property type="entry name" value="Bestrophin"/>
    <property type="match status" value="1"/>
</dbReference>
<evidence type="ECO:0000256" key="1">
    <source>
        <dbReference type="ARBA" id="ARBA00004370"/>
    </source>
</evidence>
<keyword evidence="2 6" id="KW-0812">Transmembrane</keyword>
<reference evidence="8" key="1">
    <citation type="journal article" date="2021" name="Mol. Ecol. Resour.">
        <title>Apolygus lucorum genome provides insights into omnivorousness and mesophyll feeding.</title>
        <authorList>
            <person name="Liu Y."/>
            <person name="Liu H."/>
            <person name="Wang H."/>
            <person name="Huang T."/>
            <person name="Liu B."/>
            <person name="Yang B."/>
            <person name="Yin L."/>
            <person name="Li B."/>
            <person name="Zhang Y."/>
            <person name="Zhang S."/>
            <person name="Jiang F."/>
            <person name="Zhang X."/>
            <person name="Ren Y."/>
            <person name="Wang B."/>
            <person name="Wang S."/>
            <person name="Lu Y."/>
            <person name="Wu K."/>
            <person name="Fan W."/>
            <person name="Wang G."/>
        </authorList>
    </citation>
    <scope>NUCLEOTIDE SEQUENCE</scope>
    <source>
        <strain evidence="8">12Hb</strain>
    </source>
</reference>
<comment type="subcellular location">
    <subcellularLocation>
        <location evidence="6">Cell membrane</location>
        <topology evidence="6">Multi-pass membrane protein</topology>
    </subcellularLocation>
    <subcellularLocation>
        <location evidence="1">Membrane</location>
    </subcellularLocation>
</comment>
<sequence>RPGVATLFSVRGDRRRDGAGRSAAKMTVSYQYEVASSTSGGFTRLLFLWKGSLYKLIYRELFLFLLAFGVLSALYRHALSNEQKKLFERIAIYCDAIVSLIPLSFVLGFYVAYIATRWWSQYLAIPWPDKIMHSLALYVGGTDEQSRILRRTLMRYLNLTLVLVLRSISSAVKRRFPTLEHLVEAGFMNQTELEMFTSVPNMEFNTYWIPCTWFVNLLRDAKKNKLITDYQGLKFVMEEFSDFRSKCGLLWSYDWISIPLVYTQVVTIATYSYFIIALMGRQYIDSNPRTHQIEIDIYVPVFTILQFLFFMGLLKVAEQLINPFGDDDEDFELNWLIDRHTKVSYLGVDSLALKSPPLVKDKYFNDANLTLPYTGAAFAYKKKTYRGSVHNMQVPEEQQTMFLPEIIEEEDEPPPRTPKNSFPNLFVNTPSPSAGIWRQSVCSTDGDRMSTAEEGVSVVSTPEMKRETKMMKFLFPAKKVAPKVDPKDKCYSSSELKQWSSNSTIDSYCSTLGALDSAVDLPAQVRGRPRSNSSIRDLRRASGVGTGAWRGVRWKPVLDDSCGDVWSDNKTLRASASSTIFPSRTKTQDVGQALPPRRNTSPPLELLQIPSILMTAAKQPLNESKAAATSLPNLRLPEDAIHRPKPGGKNGFREKQPKSL</sequence>
<keyword evidence="6" id="KW-1003">Cell membrane</keyword>
<feature type="transmembrane region" description="Helical" evidence="6">
    <location>
        <begin position="255"/>
        <end position="276"/>
    </location>
</feature>
<dbReference type="InterPro" id="IPR021134">
    <property type="entry name" value="Bestrophin-like"/>
</dbReference>
<keyword evidence="3 6" id="KW-1133">Transmembrane helix</keyword>
<gene>
    <name evidence="8" type="ORF">GE061_011523</name>
</gene>
<evidence type="ECO:0000256" key="6">
    <source>
        <dbReference type="RuleBase" id="RU363126"/>
    </source>
</evidence>
<dbReference type="GO" id="GO:0005886">
    <property type="term" value="C:plasma membrane"/>
    <property type="evidence" value="ECO:0007669"/>
    <property type="project" value="UniProtKB-SubCell"/>
</dbReference>
<comment type="caution">
    <text evidence="8">The sequence shown here is derived from an EMBL/GenBank/DDBJ whole genome shotgun (WGS) entry which is preliminary data.</text>
</comment>
<dbReference type="EMBL" id="WIXP02000003">
    <property type="protein sequence ID" value="KAF6213801.1"/>
    <property type="molecule type" value="Genomic_DNA"/>
</dbReference>
<evidence type="ECO:0000313" key="8">
    <source>
        <dbReference type="EMBL" id="KAF6213801.1"/>
    </source>
</evidence>
<keyword evidence="6" id="KW-0868">Chloride</keyword>
<protein>
    <recommendedName>
        <fullName evidence="6">Bestrophin homolog</fullName>
    </recommendedName>
</protein>
<dbReference type="PANTHER" id="PTHR10736:SF0">
    <property type="entry name" value="BESTROPHIN HOMOLOG"/>
    <property type="match status" value="1"/>
</dbReference>
<keyword evidence="6" id="KW-0407">Ion channel</keyword>
<name>A0A8S9XZP9_APOLU</name>
<dbReference type="PANTHER" id="PTHR10736">
    <property type="entry name" value="BESTROPHIN"/>
    <property type="match status" value="1"/>
</dbReference>
<evidence type="ECO:0000313" key="9">
    <source>
        <dbReference type="Proteomes" id="UP000466442"/>
    </source>
</evidence>